<dbReference type="InterPro" id="IPR007094">
    <property type="entry name" value="RNA-dir_pol_PSvirus"/>
</dbReference>
<name>F8ULT5_9VIRU</name>
<feature type="region of interest" description="Disordered" evidence="3">
    <location>
        <begin position="1200"/>
        <end position="1231"/>
    </location>
</feature>
<dbReference type="GO" id="GO:0039694">
    <property type="term" value="P:viral RNA genome replication"/>
    <property type="evidence" value="ECO:0007669"/>
    <property type="project" value="InterPro"/>
</dbReference>
<dbReference type="CDD" id="cd22744">
    <property type="entry name" value="OTU"/>
    <property type="match status" value="1"/>
</dbReference>
<evidence type="ECO:0000259" key="4">
    <source>
        <dbReference type="PROSITE" id="PS50507"/>
    </source>
</evidence>
<feature type="compositionally biased region" description="Polar residues" evidence="3">
    <location>
        <begin position="1222"/>
        <end position="1231"/>
    </location>
</feature>
<dbReference type="InterPro" id="IPR043502">
    <property type="entry name" value="DNA/RNA_pol_sf"/>
</dbReference>
<feature type="non-terminal residue" evidence="6">
    <location>
        <position position="1"/>
    </location>
</feature>
<feature type="compositionally biased region" description="Low complexity" evidence="3">
    <location>
        <begin position="1034"/>
        <end position="1082"/>
    </location>
</feature>
<organism evidence="6">
    <name type="scientific">Chara australis virus</name>
    <dbReference type="NCBI Taxonomy" id="1051671"/>
    <lineage>
        <taxon>Viruses</taxon>
    </lineage>
</organism>
<evidence type="ECO:0000259" key="5">
    <source>
        <dbReference type="PROSITE" id="PS50802"/>
    </source>
</evidence>
<dbReference type="GO" id="GO:0005524">
    <property type="term" value="F:ATP binding"/>
    <property type="evidence" value="ECO:0007669"/>
    <property type="project" value="UniProtKB-KW"/>
</dbReference>
<reference evidence="6" key="1">
    <citation type="journal article" date="2011" name="J. Gen. Virol.">
        <title>The enigmatic genome of Chara australis virus.</title>
        <authorList>
            <person name="Gibbs A.J."/>
            <person name="Torronen M."/>
            <person name="Mackenzie A.M."/>
            <person name="Wood J.T."/>
            <person name="Armstrong J.S."/>
            <person name="Kondo H."/>
            <person name="Tamada T."/>
            <person name="Keese P.L."/>
        </authorList>
    </citation>
    <scope>NUCLEOTIDE SEQUENCE</scope>
    <source>
        <strain evidence="6">Murrumbidgee</strain>
    </source>
</reference>
<evidence type="ECO:0000313" key="6">
    <source>
        <dbReference type="EMBL" id="AEJ33768.1"/>
    </source>
</evidence>
<dbReference type="PROSITE" id="PS50507">
    <property type="entry name" value="RDRP_SSRNA_POS"/>
    <property type="match status" value="1"/>
</dbReference>
<feature type="region of interest" description="Disordered" evidence="3">
    <location>
        <begin position="1118"/>
        <end position="1142"/>
    </location>
</feature>
<dbReference type="Pfam" id="PF00978">
    <property type="entry name" value="RdRP_2"/>
    <property type="match status" value="1"/>
</dbReference>
<dbReference type="InterPro" id="IPR027417">
    <property type="entry name" value="P-loop_NTPase"/>
</dbReference>
<evidence type="ECO:0000256" key="3">
    <source>
        <dbReference type="SAM" id="MobiDB-lite"/>
    </source>
</evidence>
<dbReference type="PROSITE" id="PS50802">
    <property type="entry name" value="OTU"/>
    <property type="match status" value="1"/>
</dbReference>
<dbReference type="GO" id="GO:0003968">
    <property type="term" value="F:RNA-directed RNA polymerase activity"/>
    <property type="evidence" value="ECO:0007669"/>
    <property type="project" value="InterPro"/>
</dbReference>
<dbReference type="InterPro" id="IPR027351">
    <property type="entry name" value="(+)RNA_virus_helicase_core_dom"/>
</dbReference>
<dbReference type="Gene3D" id="3.40.50.300">
    <property type="entry name" value="P-loop containing nucleotide triphosphate hydrolases"/>
    <property type="match status" value="2"/>
</dbReference>
<evidence type="ECO:0000256" key="2">
    <source>
        <dbReference type="ARBA" id="ARBA00022953"/>
    </source>
</evidence>
<dbReference type="Gene3D" id="3.90.70.80">
    <property type="match status" value="1"/>
</dbReference>
<feature type="region of interest" description="Disordered" evidence="3">
    <location>
        <begin position="1034"/>
        <end position="1090"/>
    </location>
</feature>
<dbReference type="EMBL" id="JF824737">
    <property type="protein sequence ID" value="AEJ33768.1"/>
    <property type="molecule type" value="Genomic_RNA"/>
</dbReference>
<dbReference type="InterPro" id="IPR003323">
    <property type="entry name" value="OTU_dom"/>
</dbReference>
<feature type="compositionally biased region" description="Pro residues" evidence="3">
    <location>
        <begin position="1125"/>
        <end position="1138"/>
    </location>
</feature>
<accession>F8ULT5</accession>
<protein>
    <submittedName>
        <fullName evidence="6">Multifunctional replicase</fullName>
    </submittedName>
</protein>
<dbReference type="GO" id="GO:0006351">
    <property type="term" value="P:DNA-templated transcription"/>
    <property type="evidence" value="ECO:0007669"/>
    <property type="project" value="InterPro"/>
</dbReference>
<sequence length="2068" mass="230530">SWENCGTPPLHLGNQIHSPSRRRLQTYRGVLHDVGYSFSNNTWFNIFDTTGVQYIDGYIFCPYQLIFPDMPQDPTFDLQLVKKVPLVNPLAKWCDMHTWSQPTHTVVRLTFQGDDGNGYVEDLEAWQSFFNTRIRTHPDHSYGLLLDIAERQGDYIIFSMSRIHTRASIPWTISVPTEKHYLRVLDVLGHGVDYQSGKILFPGGRQYITILSSEWEQILLYLGRSNPDSVSYHLALTSAYRKAFAVLEGNDDDRRWKCRPRDLISVTLTAFIYHQQTRLVLDNILGHQDTTFVHTMNNFLSELFGSVVNFTVANFRALLGIEGPLIDVPKQRYDYWQVYDHTDSHGLSTLPDTVGDLLDAAISVHPPNEIEKISCTICQKLHPATLEHQIIRCNHVEPTDYTFTLSMNEINDLKSRLSVNISALASLADAVGLHTVLTNALKALPSLPISHKARVHVFTGGPGVGKTRFAATLLTTSEDLVVSPYDISSAYTNSPATFMTQHKAVCNQRTFRKVIVDEFQSMDMDLLTVILSKAQPQIVEFHGDPKQPNVLESQNEGRSIPHHILSKQKFSTHEYGFSYRCTLSSILILNHVFGYNLCTNSNIINDIEFLPLDSRWFERNPDVPAISFDSQTVASLLGSTHNPKSSVRAITGATKTRLALVVRNQDLGLLQVDALAIVAISRHTEKLYIFYESSNVLAAIKARYRIDDIPVWAQNPPRPIIPSNNPLTGSPLLDELTNVQVNSNQHTTTDLLFSTQCPHIYTCSHRCSDTHYDGHTHSTSLSVCPKCSSVPPTINNSVVNIPSTTPSPSTNLVSPLADKQFAFPTSNVNTFKLYNPKLPVQLLKVLPSPVIRDTWLHVPTPGDGHWFYHALTAGFLSLNHKHHSSLPTNPTTLRTLLHRTLSSPSQLSTYAVNTFPDIATIGPTAYALGILRGQWGGDIEATLLSSLLNVNIQIVRCVPQKSQVKSKNFSDLLAVDSYPANAIWSFTASTSSLPLSAFPTIPDPTSTPTVYIGHSGAHWSALVPAPSTTIVMSPLTSPPTGFTTPSSSSPTTPATSSPSWRSSNPLTPTKSTPLVSNSLTPTPSTPEPSDILQSTEQILHKVATTLHKHLLSTDANLQLASDPDSPQPDPITPTPPPLSSSLTDVLTFDVSLTPSAPEVNIIQPLPDIPNVIDTDSTFVPMFPSISRKKKFKSCVPKSVKASHHTTPIKIRSTTDPKKKNSRPTVNDPTSQAKIVTQTPISPDPTPIMVPPTVTPIQPTVSPQCPCDSQDSLESVLCNQGYPKDLVHTTIHDDSLCLPTAQCMSLLALRLKTHLIVTTVVTTSQDKHDPKTTQILTRTHHYGKYANKLSLICSYDLLDPSTAKWSVDTGSLGINTIHSVDDLTSTNIVYPVSWSRHGILVHVAADGRCAYTALEESARISGCINQVRDFFREFKKDPAQYNIPARDEDYQKISDQLDCAISISHTLPDLNPDIYTPSSATTPRFTLYILIHNYHAHAFLPAHATTTATPATALRIAKTFRNFAGGDSLIPSSSYKPSVPVEYLDLTTHFIKPAPESFTTTFTQTERPFFAESVGLRPYDAFRLAEDIIDVKSNLHPCGEEYHSLAPLNLQCLKSHMLHSRAKINIPHIIQPLNKMKRPLQDTIDRYRYIHSQGIDFMASSPAQELRTANDRYISSISLPLTSASRQLAHRIADNFIRKYMEPLTEDSHEESETLHEALADALRKHYPSRTRDFSVFDFKRINFFMKEIFKVSRSHITDPTKAGQGISAWDPTVVGLFHVLMRIMSRRFSRSLRPNAVFNNRLTQLQLVNKIRQAMTTVHSSAIGGYVDGTQFDSCQNKFTQEIEKKILSFLGMPDEAIHNYYLVRNDYTLSSQTFSAKIDSAKTSGEPGTLLLNTILMMCVTAWLLRSKTTSTVIVGQGDDCFMLGVGLHLDTEALSDVGKYTKMKLKCQIGGRISFCGMSYNNNNFYLDLERRYKKLIGTTYRDYTHFAEVQNSIRDFLLDIKQSHTYGISQTIAANISVSSSHPDYTRQFEYLLNVFHAIESLAHLNATQFHTHFQPFSLSRSLPD</sequence>
<dbReference type="InterPro" id="IPR001788">
    <property type="entry name" value="RNA-dep_RNA_pol_alsuvir"/>
</dbReference>
<evidence type="ECO:0000256" key="1">
    <source>
        <dbReference type="ARBA" id="ARBA00022840"/>
    </source>
</evidence>
<dbReference type="SUPFAM" id="SSF52540">
    <property type="entry name" value="P-loop containing nucleoside triphosphate hydrolases"/>
    <property type="match status" value="1"/>
</dbReference>
<dbReference type="SUPFAM" id="SSF56672">
    <property type="entry name" value="DNA/RNA polymerases"/>
    <property type="match status" value="1"/>
</dbReference>
<feature type="domain" description="OTU" evidence="5">
    <location>
        <begin position="855"/>
        <end position="1025"/>
    </location>
</feature>
<keyword evidence="1" id="KW-0547">Nucleotide-binding</keyword>
<dbReference type="GO" id="GO:0003723">
    <property type="term" value="F:RNA binding"/>
    <property type="evidence" value="ECO:0007669"/>
    <property type="project" value="InterPro"/>
</dbReference>
<proteinExistence type="predicted"/>
<feature type="domain" description="RdRp catalytic" evidence="4">
    <location>
        <begin position="1822"/>
        <end position="1934"/>
    </location>
</feature>
<dbReference type="Pfam" id="PF01443">
    <property type="entry name" value="Viral_helicase1"/>
    <property type="match status" value="1"/>
</dbReference>
<keyword evidence="1" id="KW-0067">ATP-binding</keyword>
<keyword evidence="2" id="KW-0693">Viral RNA replication</keyword>